<dbReference type="EMBL" id="LECT01000053">
    <property type="protein sequence ID" value="KLU01536.1"/>
    <property type="molecule type" value="Genomic_DNA"/>
</dbReference>
<dbReference type="STRING" id="595434.RISK_006383"/>
<gene>
    <name evidence="2" type="ORF">RISK_006383</name>
</gene>
<feature type="compositionally biased region" description="Low complexity" evidence="1">
    <location>
        <begin position="78"/>
        <end position="90"/>
    </location>
</feature>
<feature type="region of interest" description="Disordered" evidence="1">
    <location>
        <begin position="227"/>
        <end position="280"/>
    </location>
</feature>
<feature type="region of interest" description="Disordered" evidence="1">
    <location>
        <begin position="1"/>
        <end position="61"/>
    </location>
</feature>
<comment type="caution">
    <text evidence="2">The sequence shown here is derived from an EMBL/GenBank/DDBJ whole genome shotgun (WGS) entry which is preliminary data.</text>
</comment>
<organism evidence="2 3">
    <name type="scientific">Rhodopirellula islandica</name>
    <dbReference type="NCBI Taxonomy" id="595434"/>
    <lineage>
        <taxon>Bacteria</taxon>
        <taxon>Pseudomonadati</taxon>
        <taxon>Planctomycetota</taxon>
        <taxon>Planctomycetia</taxon>
        <taxon>Pirellulales</taxon>
        <taxon>Pirellulaceae</taxon>
        <taxon>Rhodopirellula</taxon>
    </lineage>
</organism>
<evidence type="ECO:0000313" key="3">
    <source>
        <dbReference type="Proteomes" id="UP000036367"/>
    </source>
</evidence>
<accession>A0A0J1B4Y5</accession>
<feature type="compositionally biased region" description="Low complexity" evidence="1">
    <location>
        <begin position="262"/>
        <end position="274"/>
    </location>
</feature>
<protein>
    <submittedName>
        <fullName evidence="2">Uncharacterized protein</fullName>
    </submittedName>
</protein>
<dbReference type="PATRIC" id="fig|595434.4.peg.6067"/>
<dbReference type="AlphaFoldDB" id="A0A0J1B4Y5"/>
<evidence type="ECO:0000313" key="2">
    <source>
        <dbReference type="EMBL" id="KLU01536.1"/>
    </source>
</evidence>
<feature type="region of interest" description="Disordered" evidence="1">
    <location>
        <begin position="78"/>
        <end position="104"/>
    </location>
</feature>
<sequence length="280" mass="30849">MITSEDGTTSQTTRAPPAPLAHDMTSSPYRRTDSTDTRQASTSRANEKSVVTSVDPAVESDAQPAVYASDLARSTGTATSATKAQAKSVTPTTGPVKLSPFDPEMPYEDRPQMVLKLAGEVFAQTGSWVVFYREMMGCDGVVWKLFPDPAQRRHFESSPEFAELLEIMTSIRSQDSSKTKEHEPERMITVRLPRSMHSTAVQEASELGLSINSYCLTKLLQPINKRFTPLEAGPRRGRRPGPQIQVEKTADGEISMQRIRVSSKSSKPSNSSPKTNRKSR</sequence>
<dbReference type="Proteomes" id="UP000036367">
    <property type="component" value="Unassembled WGS sequence"/>
</dbReference>
<keyword evidence="3" id="KW-1185">Reference proteome</keyword>
<name>A0A0J1B4Y5_RHOIS</name>
<feature type="compositionally biased region" description="Polar residues" evidence="1">
    <location>
        <begin position="37"/>
        <end position="52"/>
    </location>
</feature>
<proteinExistence type="predicted"/>
<reference evidence="2" key="1">
    <citation type="submission" date="2015-05" db="EMBL/GenBank/DDBJ databases">
        <title>Permanent draft genome of Rhodopirellula islandicus K833.</title>
        <authorList>
            <person name="Kizina J."/>
            <person name="Richter M."/>
            <person name="Glockner F.O."/>
            <person name="Harder J."/>
        </authorList>
    </citation>
    <scope>NUCLEOTIDE SEQUENCE [LARGE SCALE GENOMIC DNA]</scope>
    <source>
        <strain evidence="2">K833</strain>
    </source>
</reference>
<feature type="compositionally biased region" description="Polar residues" evidence="1">
    <location>
        <begin position="1"/>
        <end position="14"/>
    </location>
</feature>
<evidence type="ECO:0000256" key="1">
    <source>
        <dbReference type="SAM" id="MobiDB-lite"/>
    </source>
</evidence>